<dbReference type="SUPFAM" id="SSF89392">
    <property type="entry name" value="Prokaryotic lipoproteins and lipoprotein localization factors"/>
    <property type="match status" value="1"/>
</dbReference>
<proteinExistence type="predicted"/>
<gene>
    <name evidence="2" type="ORF">DZC72_03760</name>
</gene>
<keyword evidence="1" id="KW-0732">Signal</keyword>
<sequence>MSVQEAKSLQEMVKQKAQQTQTITSDFVQYKHLDFLSNDIESSGKLAFKSPENVSWQYLKPFSYKVVFKDEKLLINDNGNKSKLDLGSNELFKQLNHLISASINGDMFSADEFEIAYFRENGAPLVHFLPKDPKFSDFIKAFHIRFSKQGTVEEVKMIEPSGDYTRIVFSNKVENKAIPDAVFNL</sequence>
<name>A0A3R8R652_9FLAO</name>
<organism evidence="2 3">
    <name type="scientific">Maribacter algicola</name>
    <dbReference type="NCBI Taxonomy" id="2498892"/>
    <lineage>
        <taxon>Bacteria</taxon>
        <taxon>Pseudomonadati</taxon>
        <taxon>Bacteroidota</taxon>
        <taxon>Flavobacteriia</taxon>
        <taxon>Flavobacteriales</taxon>
        <taxon>Flavobacteriaceae</taxon>
        <taxon>Maribacter</taxon>
    </lineage>
</organism>
<evidence type="ECO:0000256" key="1">
    <source>
        <dbReference type="ARBA" id="ARBA00022729"/>
    </source>
</evidence>
<dbReference type="OrthoDB" id="1027451at2"/>
<evidence type="ECO:0000313" key="3">
    <source>
        <dbReference type="Proteomes" id="UP000286990"/>
    </source>
</evidence>
<dbReference type="Pfam" id="PF03548">
    <property type="entry name" value="LolA"/>
    <property type="match status" value="1"/>
</dbReference>
<keyword evidence="2" id="KW-0449">Lipoprotein</keyword>
<reference evidence="3" key="1">
    <citation type="submission" date="2018-08" db="EMBL/GenBank/DDBJ databases">
        <authorList>
            <person name="Khan S.A."/>
            <person name="J S.E."/>
        </authorList>
    </citation>
    <scope>NUCLEOTIDE SEQUENCE [LARGE SCALE GENOMIC DNA]</scope>
    <source>
        <strain evidence="3">PoM-212</strain>
    </source>
</reference>
<keyword evidence="3" id="KW-1185">Reference proteome</keyword>
<dbReference type="InterPro" id="IPR029046">
    <property type="entry name" value="LolA/LolB/LppX"/>
</dbReference>
<comment type="caution">
    <text evidence="2">The sequence shown here is derived from an EMBL/GenBank/DDBJ whole genome shotgun (WGS) entry which is preliminary data.</text>
</comment>
<dbReference type="InterPro" id="IPR004564">
    <property type="entry name" value="OM_lipoprot_carrier_LolA-like"/>
</dbReference>
<accession>A0A3R8R652</accession>
<reference evidence="3" key="2">
    <citation type="submission" date="2018-12" db="EMBL/GenBank/DDBJ databases">
        <title>Maribacter lutimaris sp. nov., isolated from marine sediment.</title>
        <authorList>
            <person name="Kim K.K."/>
        </authorList>
    </citation>
    <scope>NUCLEOTIDE SEQUENCE [LARGE SCALE GENOMIC DNA]</scope>
    <source>
        <strain evidence="3">PoM-212</strain>
    </source>
</reference>
<dbReference type="Proteomes" id="UP000286990">
    <property type="component" value="Unassembled WGS sequence"/>
</dbReference>
<dbReference type="EMBL" id="QUSX01000001">
    <property type="protein sequence ID" value="RRQ50797.1"/>
    <property type="molecule type" value="Genomic_DNA"/>
</dbReference>
<protein>
    <submittedName>
        <fullName evidence="2">Outer membrane lipoprotein carrier protein LolA</fullName>
    </submittedName>
</protein>
<dbReference type="CDD" id="cd16325">
    <property type="entry name" value="LolA"/>
    <property type="match status" value="1"/>
</dbReference>
<evidence type="ECO:0000313" key="2">
    <source>
        <dbReference type="EMBL" id="RRQ50797.1"/>
    </source>
</evidence>
<dbReference type="Gene3D" id="2.50.20.10">
    <property type="entry name" value="Lipoprotein localisation LolA/LolB/LppX"/>
    <property type="match status" value="1"/>
</dbReference>
<dbReference type="AlphaFoldDB" id="A0A3R8R652"/>